<evidence type="ECO:0000256" key="1">
    <source>
        <dbReference type="ARBA" id="ARBA00022723"/>
    </source>
</evidence>
<dbReference type="EMBL" id="CALNXI010001294">
    <property type="protein sequence ID" value="CAH3163696.1"/>
    <property type="molecule type" value="Genomic_DNA"/>
</dbReference>
<accession>A0ABN8QKF8</accession>
<dbReference type="InterPro" id="IPR013083">
    <property type="entry name" value="Znf_RING/FYVE/PHD"/>
</dbReference>
<dbReference type="SMART" id="SM00184">
    <property type="entry name" value="RING"/>
    <property type="match status" value="1"/>
</dbReference>
<evidence type="ECO:0000256" key="5">
    <source>
        <dbReference type="SAM" id="MobiDB-lite"/>
    </source>
</evidence>
<sequence>MADESTKTSEETLTEKPTCTFFKKANKNRNNRNVRKRKVEKSDSEDDDETTVIRKEKRTISNPMFQKTEGFGSKSKREADEEDIDVSFKSTRSAMSIGPQDLGATATVEIDTEFDRDAQALFEKKLKTNEEVKEQGSKDDRKYRGLNNYMTYYEKKGTAQGNASSGMVRQGPIRAPANLRATVRWDYQPDICKDYKETGFCGFGDSCKFMHDRSDYKHGWQLEREWKEGNYSKQDPHAYEIDSDDDDDLPFACFICRESFKNPVVTKCKHYFCEACALKHYRKSKRCYVCGVQTNGVFNPAKELIKKLKILENEEKEKDKEDDDEEDYK</sequence>
<feature type="compositionally biased region" description="Basic residues" evidence="5">
    <location>
        <begin position="24"/>
        <end position="39"/>
    </location>
</feature>
<keyword evidence="1 4" id="KW-0479">Metal-binding</keyword>
<organism evidence="8 9">
    <name type="scientific">Porites evermanni</name>
    <dbReference type="NCBI Taxonomy" id="104178"/>
    <lineage>
        <taxon>Eukaryota</taxon>
        <taxon>Metazoa</taxon>
        <taxon>Cnidaria</taxon>
        <taxon>Anthozoa</taxon>
        <taxon>Hexacorallia</taxon>
        <taxon>Scleractinia</taxon>
        <taxon>Fungiina</taxon>
        <taxon>Poritidae</taxon>
        <taxon>Porites</taxon>
    </lineage>
</organism>
<dbReference type="CDD" id="cd16539">
    <property type="entry name" value="RING-HC_RNF113A_B"/>
    <property type="match status" value="1"/>
</dbReference>
<dbReference type="Gene3D" id="3.30.40.10">
    <property type="entry name" value="Zinc/RING finger domain, C3HC4 (zinc finger)"/>
    <property type="match status" value="1"/>
</dbReference>
<dbReference type="Pfam" id="PF13923">
    <property type="entry name" value="zf-C3HC4_2"/>
    <property type="match status" value="1"/>
</dbReference>
<keyword evidence="3 4" id="KW-0862">Zinc</keyword>
<gene>
    <name evidence="8" type="ORF">PEVE_00004666</name>
</gene>
<dbReference type="Gene3D" id="4.10.1000.10">
    <property type="entry name" value="Zinc finger, CCCH-type"/>
    <property type="match status" value="1"/>
</dbReference>
<evidence type="ECO:0000313" key="8">
    <source>
        <dbReference type="EMBL" id="CAH3163696.1"/>
    </source>
</evidence>
<dbReference type="InterPro" id="IPR039971">
    <property type="entry name" value="CWC24-like"/>
</dbReference>
<dbReference type="PROSITE" id="PS50103">
    <property type="entry name" value="ZF_C3H1"/>
    <property type="match status" value="1"/>
</dbReference>
<dbReference type="InterPro" id="IPR017907">
    <property type="entry name" value="Znf_RING_CS"/>
</dbReference>
<keyword evidence="2 4" id="KW-0863">Zinc-finger</keyword>
<evidence type="ECO:0000259" key="7">
    <source>
        <dbReference type="PROSITE" id="PS50103"/>
    </source>
</evidence>
<evidence type="ECO:0000313" key="9">
    <source>
        <dbReference type="Proteomes" id="UP001159427"/>
    </source>
</evidence>
<protein>
    <recommendedName>
        <fullName evidence="10">RING finger protein 113A</fullName>
    </recommendedName>
</protein>
<feature type="zinc finger region" description="C3H1-type" evidence="4">
    <location>
        <begin position="186"/>
        <end position="214"/>
    </location>
</feature>
<comment type="caution">
    <text evidence="8">The sequence shown here is derived from an EMBL/GenBank/DDBJ whole genome shotgun (WGS) entry which is preliminary data.</text>
</comment>
<dbReference type="SUPFAM" id="SSF90229">
    <property type="entry name" value="CCCH zinc finger"/>
    <property type="match status" value="1"/>
</dbReference>
<dbReference type="PROSITE" id="PS00518">
    <property type="entry name" value="ZF_RING_1"/>
    <property type="match status" value="1"/>
</dbReference>
<dbReference type="PROSITE" id="PS50089">
    <property type="entry name" value="ZF_RING_2"/>
    <property type="match status" value="1"/>
</dbReference>
<dbReference type="Proteomes" id="UP001159427">
    <property type="component" value="Unassembled WGS sequence"/>
</dbReference>
<dbReference type="PANTHER" id="PTHR12930">
    <property type="entry name" value="ZINC FINGER PROTEIN 183"/>
    <property type="match status" value="1"/>
</dbReference>
<dbReference type="SMART" id="SM00356">
    <property type="entry name" value="ZnF_C3H1"/>
    <property type="match status" value="1"/>
</dbReference>
<dbReference type="Pfam" id="PF00642">
    <property type="entry name" value="zf-CCCH"/>
    <property type="match status" value="1"/>
</dbReference>
<dbReference type="InterPro" id="IPR001841">
    <property type="entry name" value="Znf_RING"/>
</dbReference>
<evidence type="ECO:0000256" key="4">
    <source>
        <dbReference type="PROSITE-ProRule" id="PRU00723"/>
    </source>
</evidence>
<proteinExistence type="predicted"/>
<feature type="domain" description="RING-type" evidence="6">
    <location>
        <begin position="253"/>
        <end position="290"/>
    </location>
</feature>
<dbReference type="InterPro" id="IPR036855">
    <property type="entry name" value="Znf_CCCH_sf"/>
</dbReference>
<evidence type="ECO:0000259" key="6">
    <source>
        <dbReference type="PROSITE" id="PS50089"/>
    </source>
</evidence>
<dbReference type="PANTHER" id="PTHR12930:SF0">
    <property type="entry name" value="RING FINGER PROTEIN 113B"/>
    <property type="match status" value="1"/>
</dbReference>
<evidence type="ECO:0000256" key="2">
    <source>
        <dbReference type="ARBA" id="ARBA00022771"/>
    </source>
</evidence>
<feature type="region of interest" description="Disordered" evidence="5">
    <location>
        <begin position="22"/>
        <end position="84"/>
    </location>
</feature>
<evidence type="ECO:0000256" key="3">
    <source>
        <dbReference type="ARBA" id="ARBA00022833"/>
    </source>
</evidence>
<feature type="domain" description="C3H1-type" evidence="7">
    <location>
        <begin position="186"/>
        <end position="214"/>
    </location>
</feature>
<name>A0ABN8QKF8_9CNID</name>
<dbReference type="InterPro" id="IPR000571">
    <property type="entry name" value="Znf_CCCH"/>
</dbReference>
<evidence type="ECO:0008006" key="10">
    <source>
        <dbReference type="Google" id="ProtNLM"/>
    </source>
</evidence>
<dbReference type="SUPFAM" id="SSF57850">
    <property type="entry name" value="RING/U-box"/>
    <property type="match status" value="1"/>
</dbReference>
<keyword evidence="9" id="KW-1185">Reference proteome</keyword>
<reference evidence="8 9" key="1">
    <citation type="submission" date="2022-05" db="EMBL/GenBank/DDBJ databases">
        <authorList>
            <consortium name="Genoscope - CEA"/>
            <person name="William W."/>
        </authorList>
    </citation>
    <scope>NUCLEOTIDE SEQUENCE [LARGE SCALE GENOMIC DNA]</scope>
</reference>